<protein>
    <recommendedName>
        <fullName evidence="3">Antifreeze protein</fullName>
    </recommendedName>
</protein>
<sequence>MTRPNSTDDWSRLMFDASRLWADAGMVVALRSWRMMAGGPATARREAERMVSEKIEAGSELAGALAGGAVKSPKAAARKALSVYGKRVRGNRRRLA</sequence>
<keyword evidence="2" id="KW-1185">Reference proteome</keyword>
<proteinExistence type="predicted"/>
<evidence type="ECO:0008006" key="3">
    <source>
        <dbReference type="Google" id="ProtNLM"/>
    </source>
</evidence>
<dbReference type="EMBL" id="JAMGBB010000001">
    <property type="protein sequence ID" value="MCL6741478.1"/>
    <property type="molecule type" value="Genomic_DNA"/>
</dbReference>
<reference evidence="1" key="1">
    <citation type="submission" date="2022-05" db="EMBL/GenBank/DDBJ databases">
        <authorList>
            <person name="Jo J.-H."/>
            <person name="Im W.-T."/>
        </authorList>
    </citation>
    <scope>NUCLEOTIDE SEQUENCE</scope>
    <source>
        <strain evidence="1">RB56-2</strain>
    </source>
</reference>
<gene>
    <name evidence="1" type="ORF">LZ518_10075</name>
</gene>
<accession>A0ABT0SAV9</accession>
<comment type="caution">
    <text evidence="1">The sequence shown here is derived from an EMBL/GenBank/DDBJ whole genome shotgun (WGS) entry which is preliminary data.</text>
</comment>
<name>A0ABT0SAV9_9SPHN</name>
<evidence type="ECO:0000313" key="2">
    <source>
        <dbReference type="Proteomes" id="UP001165383"/>
    </source>
</evidence>
<dbReference type="RefSeq" id="WP_249915859.1">
    <property type="nucleotide sequence ID" value="NZ_JAMGBB010000001.1"/>
</dbReference>
<dbReference type="Proteomes" id="UP001165383">
    <property type="component" value="Unassembled WGS sequence"/>
</dbReference>
<organism evidence="1 2">
    <name type="scientific">Sphingomonas brevis</name>
    <dbReference type="NCBI Taxonomy" id="2908206"/>
    <lineage>
        <taxon>Bacteria</taxon>
        <taxon>Pseudomonadati</taxon>
        <taxon>Pseudomonadota</taxon>
        <taxon>Alphaproteobacteria</taxon>
        <taxon>Sphingomonadales</taxon>
        <taxon>Sphingomonadaceae</taxon>
        <taxon>Sphingomonas</taxon>
    </lineage>
</organism>
<evidence type="ECO:0000313" key="1">
    <source>
        <dbReference type="EMBL" id="MCL6741478.1"/>
    </source>
</evidence>